<dbReference type="RefSeq" id="WP_240170735.1">
    <property type="nucleotide sequence ID" value="NZ_CP092365.1"/>
</dbReference>
<organism evidence="1 2">
    <name type="scientific">Mycolicibacillus parakoreensis</name>
    <dbReference type="NCBI Taxonomy" id="1069221"/>
    <lineage>
        <taxon>Bacteria</taxon>
        <taxon>Bacillati</taxon>
        <taxon>Actinomycetota</taxon>
        <taxon>Actinomycetes</taxon>
        <taxon>Mycobacteriales</taxon>
        <taxon>Mycobacteriaceae</taxon>
        <taxon>Mycolicibacillus</taxon>
    </lineage>
</organism>
<sequence>MDNALRPYLTAGIAVLGAGAIAVTPVAPTLPDIQIPPVQLMGAISDWVNGNLVDALDLGSAQLAQLGAASVYPELVSDAFNNIVQTGAEWMEHPFPILGGVLYNQIGYLSDFLSNPANLFDVPGQMLGNLENVVSTFGESGWLALALVGSGGPLASTILTMNSIVESAGTDPLDTLIAAPGQLLNAFLNTGPDLQSGLLPILPSGEQSPFDWALPGLLNFYDGKNFAGPVDGWGNFFPQFASALLTGQGPTDAPMSLNAIVDRITDLPQTLMTSLQNLSIDGVTDWLKDLPAAFTGGLQDVFSGFEGLFGAFGELGDNLAALIQTLLGMVF</sequence>
<protein>
    <recommendedName>
        <fullName evidence="3">PE-PGRS family protein</fullName>
    </recommendedName>
</protein>
<dbReference type="Proteomes" id="UP001055200">
    <property type="component" value="Chromosome"/>
</dbReference>
<evidence type="ECO:0008006" key="3">
    <source>
        <dbReference type="Google" id="ProtNLM"/>
    </source>
</evidence>
<proteinExistence type="predicted"/>
<evidence type="ECO:0000313" key="2">
    <source>
        <dbReference type="Proteomes" id="UP001055200"/>
    </source>
</evidence>
<dbReference type="EMBL" id="CP092365">
    <property type="protein sequence ID" value="ULN52463.1"/>
    <property type="molecule type" value="Genomic_DNA"/>
</dbReference>
<accession>A0ABY3TXQ9</accession>
<evidence type="ECO:0000313" key="1">
    <source>
        <dbReference type="EMBL" id="ULN52463.1"/>
    </source>
</evidence>
<gene>
    <name evidence="1" type="ORF">MIU77_16740</name>
</gene>
<keyword evidence="2" id="KW-1185">Reference proteome</keyword>
<reference evidence="1" key="1">
    <citation type="submission" date="2022-08" db="EMBL/GenBank/DDBJ databases">
        <title>Complete genome sequence of 14 non-tuberculosis mycobacteria type-strains.</title>
        <authorList>
            <person name="Igarashi Y."/>
            <person name="Osugi A."/>
            <person name="Mitarai S."/>
        </authorList>
    </citation>
    <scope>NUCLEOTIDE SEQUENCE</scope>
    <source>
        <strain evidence="1">DSM 45575</strain>
    </source>
</reference>
<name>A0ABY3TXQ9_9MYCO</name>